<evidence type="ECO:0000313" key="4">
    <source>
        <dbReference type="Proteomes" id="UP001295684"/>
    </source>
</evidence>
<evidence type="ECO:0000256" key="1">
    <source>
        <dbReference type="SAM" id="Coils"/>
    </source>
</evidence>
<keyword evidence="4" id="KW-1185">Reference proteome</keyword>
<dbReference type="Proteomes" id="UP001295684">
    <property type="component" value="Unassembled WGS sequence"/>
</dbReference>
<dbReference type="EMBL" id="CAMPGE010015210">
    <property type="protein sequence ID" value="CAI2373845.1"/>
    <property type="molecule type" value="Genomic_DNA"/>
</dbReference>
<feature type="compositionally biased region" description="Basic residues" evidence="2">
    <location>
        <begin position="13"/>
        <end position="39"/>
    </location>
</feature>
<protein>
    <submittedName>
        <fullName evidence="3">Uncharacterized protein</fullName>
    </submittedName>
</protein>
<feature type="region of interest" description="Disordered" evidence="2">
    <location>
        <begin position="1"/>
        <end position="40"/>
    </location>
</feature>
<feature type="coiled-coil region" evidence="1">
    <location>
        <begin position="75"/>
        <end position="172"/>
    </location>
</feature>
<keyword evidence="1" id="KW-0175">Coiled coil</keyword>
<reference evidence="3" key="1">
    <citation type="submission" date="2023-07" db="EMBL/GenBank/DDBJ databases">
        <authorList>
            <consortium name="AG Swart"/>
            <person name="Singh M."/>
            <person name="Singh A."/>
            <person name="Seah K."/>
            <person name="Emmerich C."/>
        </authorList>
    </citation>
    <scope>NUCLEOTIDE SEQUENCE</scope>
    <source>
        <strain evidence="3">DP1</strain>
    </source>
</reference>
<sequence>MINDPKYYYKVSPKARRKSPKRKRSVSKEGKRLRKKKSSKQISFDNYYNDPMQNPAYVNIIRRNHYEDNILIEKNIQLEAKLEEESNKRKIAERERDKLMSSLKDMTVQAKKLETTLTDFEKENIDLYQLLKENNKEINFAKEQAENYYKEINELKARVQQEEQRNYSLQKVIDDQKLILGQQSMEMTQLKITNQAYDLSNKENVRNMNFALERVVNMSNERKKVSNELDNIILRRKSRKSLQGSHSFQQLSSYKNSCNSSQRDISSIRKQHCCQNTNEKSACRMDRSYSDAQILNMNQ</sequence>
<organism evidence="3 4">
    <name type="scientific">Euplotes crassus</name>
    <dbReference type="NCBI Taxonomy" id="5936"/>
    <lineage>
        <taxon>Eukaryota</taxon>
        <taxon>Sar</taxon>
        <taxon>Alveolata</taxon>
        <taxon>Ciliophora</taxon>
        <taxon>Intramacronucleata</taxon>
        <taxon>Spirotrichea</taxon>
        <taxon>Hypotrichia</taxon>
        <taxon>Euplotida</taxon>
        <taxon>Euplotidae</taxon>
        <taxon>Moneuplotes</taxon>
    </lineage>
</organism>
<comment type="caution">
    <text evidence="3">The sequence shown here is derived from an EMBL/GenBank/DDBJ whole genome shotgun (WGS) entry which is preliminary data.</text>
</comment>
<evidence type="ECO:0000313" key="3">
    <source>
        <dbReference type="EMBL" id="CAI2373845.1"/>
    </source>
</evidence>
<name>A0AAD1XJF8_EUPCR</name>
<accession>A0AAD1XJF8</accession>
<proteinExistence type="predicted"/>
<gene>
    <name evidence="3" type="ORF">ECRASSUSDP1_LOCUS15194</name>
</gene>
<dbReference type="AlphaFoldDB" id="A0AAD1XJF8"/>
<evidence type="ECO:0000256" key="2">
    <source>
        <dbReference type="SAM" id="MobiDB-lite"/>
    </source>
</evidence>